<evidence type="ECO:0008006" key="4">
    <source>
        <dbReference type="Google" id="ProtNLM"/>
    </source>
</evidence>
<accession>A0A1Q9DHD7</accession>
<dbReference type="Proteomes" id="UP000186817">
    <property type="component" value="Unassembled WGS sequence"/>
</dbReference>
<name>A0A1Q9DHD7_SYMMI</name>
<keyword evidence="3" id="KW-1185">Reference proteome</keyword>
<dbReference type="AlphaFoldDB" id="A0A1Q9DHD7"/>
<evidence type="ECO:0000313" key="2">
    <source>
        <dbReference type="EMBL" id="OLP94581.1"/>
    </source>
</evidence>
<comment type="caution">
    <text evidence="2">The sequence shown here is derived from an EMBL/GenBank/DDBJ whole genome shotgun (WGS) entry which is preliminary data.</text>
</comment>
<evidence type="ECO:0000256" key="1">
    <source>
        <dbReference type="SAM" id="MobiDB-lite"/>
    </source>
</evidence>
<organism evidence="2 3">
    <name type="scientific">Symbiodinium microadriaticum</name>
    <name type="common">Dinoflagellate</name>
    <name type="synonym">Zooxanthella microadriatica</name>
    <dbReference type="NCBI Taxonomy" id="2951"/>
    <lineage>
        <taxon>Eukaryota</taxon>
        <taxon>Sar</taxon>
        <taxon>Alveolata</taxon>
        <taxon>Dinophyceae</taxon>
        <taxon>Suessiales</taxon>
        <taxon>Symbiodiniaceae</taxon>
        <taxon>Symbiodinium</taxon>
    </lineage>
</organism>
<gene>
    <name evidence="2" type="ORF">AK812_SmicGene23389</name>
</gene>
<protein>
    <recommendedName>
        <fullName evidence="4">Reverse transcriptase domain-containing protein</fullName>
    </recommendedName>
</protein>
<dbReference type="OrthoDB" id="411798at2759"/>
<evidence type="ECO:0000313" key="3">
    <source>
        <dbReference type="Proteomes" id="UP000186817"/>
    </source>
</evidence>
<proteinExistence type="predicted"/>
<dbReference type="EMBL" id="LSRX01000536">
    <property type="protein sequence ID" value="OLP94581.1"/>
    <property type="molecule type" value="Genomic_DNA"/>
</dbReference>
<reference evidence="2 3" key="1">
    <citation type="submission" date="2016-02" db="EMBL/GenBank/DDBJ databases">
        <title>Genome analysis of coral dinoflagellate symbionts highlights evolutionary adaptations to a symbiotic lifestyle.</title>
        <authorList>
            <person name="Aranda M."/>
            <person name="Li Y."/>
            <person name="Liew Y.J."/>
            <person name="Baumgarten S."/>
            <person name="Simakov O."/>
            <person name="Wilson M."/>
            <person name="Piel J."/>
            <person name="Ashoor H."/>
            <person name="Bougouffa S."/>
            <person name="Bajic V.B."/>
            <person name="Ryu T."/>
            <person name="Ravasi T."/>
            <person name="Bayer T."/>
            <person name="Micklem G."/>
            <person name="Kim H."/>
            <person name="Bhak J."/>
            <person name="Lajeunesse T.C."/>
            <person name="Voolstra C.R."/>
        </authorList>
    </citation>
    <scope>NUCLEOTIDE SEQUENCE [LARGE SCALE GENOMIC DNA]</scope>
    <source>
        <strain evidence="2 3">CCMP2467</strain>
    </source>
</reference>
<feature type="region of interest" description="Disordered" evidence="1">
    <location>
        <begin position="653"/>
        <end position="719"/>
    </location>
</feature>
<sequence length="1038" mass="116809">MPRWVKLLILADLKEQVTSPEKWQAKPVPLSDRQNRLAFLKKKLSGIIIAGPSEPSHALLDEATRMEREGTLRYIPAERCQTRLYEIQNTKTSSGSKVLELLEGKLAVKEDSPLGDITCSSVLLFQEALRRRGLALEFAGVGTYLEHERYIHKLFSYMGRDPPPDCQRTTVAQLMAADKALWTRMVEQGVSPQRSIEGSFPLDAALVPTLETYEVTIHLLPRSAEEYAKSSVSSQSCLLLIVLVTDVPLLQAPPELQHLLPAPAGTPVLGDALQRDVTCVVENPTKSLFWKTSAWQSVKDAFHFVTCEACAFGGRKVVPAGCLLLRFTPLSPSLPEKVELAWGVPWSEAEFVQEASQAKRPRKVLKSVVSQGDLDKVVMEKTLVEKDEGWLVGPLDHSEVEPFALISRRFGLSQGDKVRLIDNMTSSGVNLAVQAYEAPQPQSPDVFASILHRLMQTSPRLKILGRAFDLSAAYRQLAIDPSTAWAAYVSCFDAERGEPVVFRMRALPFGSAMAVYSFLRAALAIWLLGVKELWLPWSDFFDDYVTFACSHSAGQVEHVVALYFKILGWRHASRDFAELFVALGIQVDLGTFLQGQNFFCNTDKRIAELKCSIQSFLDEGMLLFSEALKLRGQQQFEDLRDGPGEDIAEDVPVEEEVEEGPSYGLQDGPQPLSSIFEEEEEGETPAARGRSRSPPPVTTARSRRVSVAEPDTERTPSHRISSAELLDDVPASIRSRLEERRVEEEANVSIRKKLMGFWSSRLSTKEQVERDLKELPESLKYWECTPSVRQHIDGSRAKEWKKYEDFQAAIPIMGARLKALLDAGHVPIPSKWVDIIKNFHERLKPDYSPEFKSRLVSCGNFEDSTKVRRCFSSEYQYMDSVTADADFGGGKVVCVLTTHVDDFLWVGRRESGRLRLCGKQFDKSGSTLIRLIAVRNPAIGSALRWPNFMNFMVSVHVDPIGSNWRERKFRMYAYRTVAAGQTISIQRQSIFTEDGNRTFEIYFTGGQSWCFSEEKQIYLGEDVLWIKVLTCLLQREEQ</sequence>